<evidence type="ECO:0000256" key="2">
    <source>
        <dbReference type="SAM" id="Phobius"/>
    </source>
</evidence>
<protein>
    <submittedName>
        <fullName evidence="4">Secreted protein</fullName>
    </submittedName>
</protein>
<dbReference type="AlphaFoldDB" id="A0A1I8AC81"/>
<reference evidence="4" key="1">
    <citation type="submission" date="2016-11" db="UniProtKB">
        <authorList>
            <consortium name="WormBaseParasite"/>
        </authorList>
    </citation>
    <scope>IDENTIFICATION</scope>
</reference>
<accession>A0A1I8AC81</accession>
<feature type="region of interest" description="Disordered" evidence="1">
    <location>
        <begin position="113"/>
        <end position="165"/>
    </location>
</feature>
<sequence length="165" mass="17548">MQSYICLILFCHKATECQLTGKQSEITVNVAGIMCLQRRTGTDIKGDRSVVRVSSAMESFLLRLFLFALVISLIQGAPVLFSDYWSSFYGYTPGGDPSATDYPTGDPYGATGGYGGYTPGGDPSATGYTPFAGSLYSDGNGQTPPGGDPSATDYPTPSYFGYTPY</sequence>
<feature type="transmembrane region" description="Helical" evidence="2">
    <location>
        <begin position="60"/>
        <end position="81"/>
    </location>
</feature>
<evidence type="ECO:0000256" key="1">
    <source>
        <dbReference type="SAM" id="MobiDB-lite"/>
    </source>
</evidence>
<proteinExistence type="predicted"/>
<dbReference type="Proteomes" id="UP000095287">
    <property type="component" value="Unplaced"/>
</dbReference>
<organism evidence="3 4">
    <name type="scientific">Steinernema glaseri</name>
    <dbReference type="NCBI Taxonomy" id="37863"/>
    <lineage>
        <taxon>Eukaryota</taxon>
        <taxon>Metazoa</taxon>
        <taxon>Ecdysozoa</taxon>
        <taxon>Nematoda</taxon>
        <taxon>Chromadorea</taxon>
        <taxon>Rhabditida</taxon>
        <taxon>Tylenchina</taxon>
        <taxon>Panagrolaimomorpha</taxon>
        <taxon>Strongyloidoidea</taxon>
        <taxon>Steinernematidae</taxon>
        <taxon>Steinernema</taxon>
    </lineage>
</organism>
<keyword evidence="2" id="KW-0812">Transmembrane</keyword>
<name>A0A1I8AC81_9BILA</name>
<keyword evidence="3" id="KW-1185">Reference proteome</keyword>
<evidence type="ECO:0000313" key="3">
    <source>
        <dbReference type="Proteomes" id="UP000095287"/>
    </source>
</evidence>
<keyword evidence="2" id="KW-0472">Membrane</keyword>
<evidence type="ECO:0000313" key="4">
    <source>
        <dbReference type="WBParaSite" id="L893_g442.t1"/>
    </source>
</evidence>
<keyword evidence="2" id="KW-1133">Transmembrane helix</keyword>
<dbReference type="WBParaSite" id="L893_g442.t1">
    <property type="protein sequence ID" value="L893_g442.t1"/>
    <property type="gene ID" value="L893_g442"/>
</dbReference>